<dbReference type="GO" id="GO:0046872">
    <property type="term" value="F:metal ion binding"/>
    <property type="evidence" value="ECO:0007669"/>
    <property type="project" value="UniProtKB-KW"/>
</dbReference>
<evidence type="ECO:0000256" key="7">
    <source>
        <dbReference type="ARBA" id="ARBA00022568"/>
    </source>
</evidence>
<comment type="subcellular location">
    <subcellularLocation>
        <location evidence="1">Cell membrane</location>
        <topology evidence="1">Multi-pass membrane protein</topology>
    </subcellularLocation>
</comment>
<dbReference type="Gene3D" id="3.40.50.1000">
    <property type="entry name" value="HAD superfamily/HAD-like"/>
    <property type="match status" value="1"/>
</dbReference>
<dbReference type="InterPro" id="IPR050510">
    <property type="entry name" value="Cation_transp_ATPase_P-type"/>
</dbReference>
<dbReference type="PROSITE" id="PS00154">
    <property type="entry name" value="ATPASE_E1_E2"/>
    <property type="match status" value="1"/>
</dbReference>
<dbReference type="FunFam" id="3.40.50.1000:FF:000028">
    <property type="entry name" value="Calcium-transporting P-type ATPase, putative"/>
    <property type="match status" value="1"/>
</dbReference>
<keyword evidence="15" id="KW-0406">Ion transport</keyword>
<feature type="transmembrane region" description="Helical" evidence="19">
    <location>
        <begin position="62"/>
        <end position="81"/>
    </location>
</feature>
<reference evidence="21 22" key="1">
    <citation type="submission" date="2016-10" db="EMBL/GenBank/DDBJ databases">
        <authorList>
            <person name="de Groot N.N."/>
        </authorList>
    </citation>
    <scope>NUCLEOTIDE SEQUENCE [LARGE SCALE GENOMIC DNA]</scope>
    <source>
        <strain evidence="21 22">DSM 27630</strain>
    </source>
</reference>
<accession>A0A1I3B1E8</accession>
<evidence type="ECO:0000256" key="1">
    <source>
        <dbReference type="ARBA" id="ARBA00004651"/>
    </source>
</evidence>
<dbReference type="GO" id="GO:0005886">
    <property type="term" value="C:plasma membrane"/>
    <property type="evidence" value="ECO:0007669"/>
    <property type="project" value="UniProtKB-SubCell"/>
</dbReference>
<evidence type="ECO:0000256" key="17">
    <source>
        <dbReference type="ARBA" id="ARBA00048694"/>
    </source>
</evidence>
<dbReference type="InterPro" id="IPR059000">
    <property type="entry name" value="ATPase_P-type_domA"/>
</dbReference>
<evidence type="ECO:0000256" key="16">
    <source>
        <dbReference type="ARBA" id="ARBA00023136"/>
    </source>
</evidence>
<dbReference type="Pfam" id="PF00690">
    <property type="entry name" value="Cation_ATPase_N"/>
    <property type="match status" value="1"/>
</dbReference>
<keyword evidence="12" id="KW-0067">ATP-binding</keyword>
<dbReference type="Pfam" id="PF13246">
    <property type="entry name" value="Cation_ATPase"/>
    <property type="match status" value="1"/>
</dbReference>
<dbReference type="FunFam" id="3.40.50.1000:FF:000001">
    <property type="entry name" value="Phospholipid-transporting ATPase IC"/>
    <property type="match status" value="1"/>
</dbReference>
<feature type="transmembrane region" description="Helical" evidence="19">
    <location>
        <begin position="251"/>
        <end position="269"/>
    </location>
</feature>
<dbReference type="SUPFAM" id="SSF81653">
    <property type="entry name" value="Calcium ATPase, transduction domain A"/>
    <property type="match status" value="1"/>
</dbReference>
<dbReference type="PANTHER" id="PTHR43294:SF21">
    <property type="entry name" value="CATION TRANSPORTING ATPASE"/>
    <property type="match status" value="1"/>
</dbReference>
<evidence type="ECO:0000256" key="13">
    <source>
        <dbReference type="ARBA" id="ARBA00022967"/>
    </source>
</evidence>
<dbReference type="InterPro" id="IPR006068">
    <property type="entry name" value="ATPase_P-typ_cation-transptr_C"/>
</dbReference>
<feature type="domain" description="Cation-transporting P-type ATPase N-terminal" evidence="20">
    <location>
        <begin position="9"/>
        <end position="82"/>
    </location>
</feature>
<evidence type="ECO:0000256" key="19">
    <source>
        <dbReference type="SAM" id="Phobius"/>
    </source>
</evidence>
<dbReference type="Gene3D" id="1.20.1110.10">
    <property type="entry name" value="Calcium-transporting ATPase, transmembrane domain"/>
    <property type="match status" value="1"/>
</dbReference>
<keyword evidence="22" id="KW-1185">Reference proteome</keyword>
<evidence type="ECO:0000256" key="12">
    <source>
        <dbReference type="ARBA" id="ARBA00022840"/>
    </source>
</evidence>
<evidence type="ECO:0000313" key="22">
    <source>
        <dbReference type="Proteomes" id="UP000198668"/>
    </source>
</evidence>
<gene>
    <name evidence="21" type="ORF">SAMN04489868_10327</name>
</gene>
<feature type="transmembrane region" description="Helical" evidence="19">
    <location>
        <begin position="87"/>
        <end position="103"/>
    </location>
</feature>
<dbReference type="PRINTS" id="PR00120">
    <property type="entry name" value="HATPASE"/>
</dbReference>
<dbReference type="SFLD" id="SFLDS00003">
    <property type="entry name" value="Haloacid_Dehalogenase"/>
    <property type="match status" value="1"/>
</dbReference>
<feature type="region of interest" description="Disordered" evidence="18">
    <location>
        <begin position="23"/>
        <end position="46"/>
    </location>
</feature>
<feature type="transmembrane region" description="Helical" evidence="19">
    <location>
        <begin position="680"/>
        <end position="702"/>
    </location>
</feature>
<dbReference type="GO" id="GO:0030007">
    <property type="term" value="P:intracellular potassium ion homeostasis"/>
    <property type="evidence" value="ECO:0007669"/>
    <property type="project" value="TreeGrafter"/>
</dbReference>
<feature type="transmembrane region" description="Helical" evidence="19">
    <location>
        <begin position="779"/>
        <end position="801"/>
    </location>
</feature>
<feature type="transmembrane region" description="Helical" evidence="19">
    <location>
        <begin position="281"/>
        <end position="303"/>
    </location>
</feature>
<dbReference type="PANTHER" id="PTHR43294">
    <property type="entry name" value="SODIUM/POTASSIUM-TRANSPORTING ATPASE SUBUNIT ALPHA"/>
    <property type="match status" value="1"/>
</dbReference>
<keyword evidence="4" id="KW-0813">Transport</keyword>
<dbReference type="InterPro" id="IPR008250">
    <property type="entry name" value="ATPase_P-typ_transduc_dom_A_sf"/>
</dbReference>
<dbReference type="InterPro" id="IPR023299">
    <property type="entry name" value="ATPase_P-typ_cyto_dom_N"/>
</dbReference>
<evidence type="ECO:0000256" key="11">
    <source>
        <dbReference type="ARBA" id="ARBA00022837"/>
    </source>
</evidence>
<dbReference type="SFLD" id="SFLDF00027">
    <property type="entry name" value="p-type_atpase"/>
    <property type="match status" value="1"/>
</dbReference>
<dbReference type="InterPro" id="IPR023214">
    <property type="entry name" value="HAD_sf"/>
</dbReference>
<dbReference type="Pfam" id="PF00689">
    <property type="entry name" value="Cation_ATPase_C"/>
    <property type="match status" value="1"/>
</dbReference>
<dbReference type="Pfam" id="PF00122">
    <property type="entry name" value="E1-E2_ATPase"/>
    <property type="match status" value="1"/>
</dbReference>
<keyword evidence="13" id="KW-1278">Translocase</keyword>
<dbReference type="GO" id="GO:1990573">
    <property type="term" value="P:potassium ion import across plasma membrane"/>
    <property type="evidence" value="ECO:0007669"/>
    <property type="project" value="TreeGrafter"/>
</dbReference>
<dbReference type="GO" id="GO:0005391">
    <property type="term" value="F:P-type sodium:potassium-exchanging transporter activity"/>
    <property type="evidence" value="ECO:0007669"/>
    <property type="project" value="TreeGrafter"/>
</dbReference>
<keyword evidence="14 19" id="KW-1133">Transmembrane helix</keyword>
<comment type="similarity">
    <text evidence="2">Belongs to the cation transport ATPase (P-type) (TC 3.A.3) family. Type IIA subfamily.</text>
</comment>
<dbReference type="OrthoDB" id="9760364at2"/>
<dbReference type="EC" id="7.2.2.10" evidence="3"/>
<evidence type="ECO:0000256" key="9">
    <source>
        <dbReference type="ARBA" id="ARBA00022723"/>
    </source>
</evidence>
<dbReference type="InterPro" id="IPR044492">
    <property type="entry name" value="P_typ_ATPase_HD_dom"/>
</dbReference>
<evidence type="ECO:0000256" key="4">
    <source>
        <dbReference type="ARBA" id="ARBA00022448"/>
    </source>
</evidence>
<evidence type="ECO:0000256" key="8">
    <source>
        <dbReference type="ARBA" id="ARBA00022692"/>
    </source>
</evidence>
<evidence type="ECO:0000256" key="10">
    <source>
        <dbReference type="ARBA" id="ARBA00022741"/>
    </source>
</evidence>
<dbReference type="Proteomes" id="UP000198668">
    <property type="component" value="Unassembled WGS sequence"/>
</dbReference>
<evidence type="ECO:0000256" key="2">
    <source>
        <dbReference type="ARBA" id="ARBA00005675"/>
    </source>
</evidence>
<dbReference type="SUPFAM" id="SSF56784">
    <property type="entry name" value="HAD-like"/>
    <property type="match status" value="1"/>
</dbReference>
<dbReference type="GO" id="GO:0036376">
    <property type="term" value="P:sodium ion export across plasma membrane"/>
    <property type="evidence" value="ECO:0007669"/>
    <property type="project" value="TreeGrafter"/>
</dbReference>
<keyword evidence="8 19" id="KW-0812">Transmembrane</keyword>
<dbReference type="SUPFAM" id="SSF81665">
    <property type="entry name" value="Calcium ATPase, transmembrane domain M"/>
    <property type="match status" value="1"/>
</dbReference>
<dbReference type="InterPro" id="IPR036412">
    <property type="entry name" value="HAD-like_sf"/>
</dbReference>
<evidence type="ECO:0000256" key="5">
    <source>
        <dbReference type="ARBA" id="ARBA00022475"/>
    </source>
</evidence>
<evidence type="ECO:0000256" key="18">
    <source>
        <dbReference type="SAM" id="MobiDB-lite"/>
    </source>
</evidence>
<organism evidence="21 22">
    <name type="scientific">Pisciglobus halotolerans</name>
    <dbReference type="NCBI Taxonomy" id="745365"/>
    <lineage>
        <taxon>Bacteria</taxon>
        <taxon>Bacillati</taxon>
        <taxon>Bacillota</taxon>
        <taxon>Bacilli</taxon>
        <taxon>Lactobacillales</taxon>
        <taxon>Carnobacteriaceae</taxon>
    </lineage>
</organism>
<evidence type="ECO:0000256" key="14">
    <source>
        <dbReference type="ARBA" id="ARBA00022989"/>
    </source>
</evidence>
<dbReference type="GO" id="GO:0005388">
    <property type="term" value="F:P-type calcium transporter activity"/>
    <property type="evidence" value="ECO:0007669"/>
    <property type="project" value="UniProtKB-EC"/>
</dbReference>
<dbReference type="InterPro" id="IPR023298">
    <property type="entry name" value="ATPase_P-typ_TM_dom_sf"/>
</dbReference>
<dbReference type="AlphaFoldDB" id="A0A1I3B1E8"/>
<protein>
    <recommendedName>
        <fullName evidence="3">P-type Ca(2+) transporter</fullName>
        <ecNumber evidence="3">7.2.2.10</ecNumber>
    </recommendedName>
</protein>
<dbReference type="SMART" id="SM00831">
    <property type="entry name" value="Cation_ATPase_N"/>
    <property type="match status" value="1"/>
</dbReference>
<feature type="transmembrane region" description="Helical" evidence="19">
    <location>
        <begin position="854"/>
        <end position="876"/>
    </location>
</feature>
<sequence>MSKEQTKKDFYALDEAAVFSEVDSSKNGLTKEEAASRLETYGPNELEEGEKRSTLQKFIDQFKDFMIVVLLIAAIISGTIGGEMADAIIILVVVIVNAVLGVFQENKAEEAIDALKKMASPMANVKRSGEIVQVKSGELVPGDVIIMEAGDVVPADIRLYNTNSLKVEEAALTGESVPVEKSLESVEAGAAIGDRTNMAFSSTNVTYGRGEGVVVSTGMNTEVGNIANMLQNTEEKKTPLQQNQDNLGKSLTILILIIAALMFVIGFGFNDRPWLDMLMVSISVAVAAIPEGLPAISTIILALGTQAMAKENALIRKLPAVETLGGTEVICSDKTGTLTQNKMTIEKVYYNGQLHGANEEIDLNLPVMRVMNFANDTKVAEDRSLIGDPTETALVQFGFDKGFELKAALNDMPRVSEVPFDSDRKLMSTIHKDKDSFYVATKGAPDELLKRCTSILKDGEIVPLTNADRKTILDQNHALAVQALRVLAMAFKTIDTVPSKVDTETVEQDLVFAGLVGMIDPERPEAKAAIAEAKSAGIRTIMITGDHKDTASAIAARLGILDENAANNAILTGAQLDDILEHEFENTVQNYSVYARVSPEHKVRIVKAWQKQGKVVAMTGDGVNDAPSLKQSDIGVGMGITGTEVSKGASDMVLADDNFATIVNAVKEGRKVFANIQKAVQYLLSANLGEVLTLFVATLLGWTILEPIHLLWINLVTDVFPAIALGLEEPEEDIMEQKPRGRSSNFFSNGVFPSMIYQGIYEGAITLFVFWLANYYYGFELHIAEAMAFLTLGFIQLAHAYNSKSVFKSLFSVGPFGNKMLNYATILSLGLILLVVFVPGLNTIFGIYDMTGQQWMIVIIAALSIIPFVEIVKAILRGVGYDDKVNQNK</sequence>
<keyword evidence="11" id="KW-0106">Calcium</keyword>
<feature type="transmembrane region" description="Helical" evidence="19">
    <location>
        <begin position="747"/>
        <end position="773"/>
    </location>
</feature>
<keyword evidence="5" id="KW-1003">Cell membrane</keyword>
<feature type="transmembrane region" description="Helical" evidence="19">
    <location>
        <begin position="821"/>
        <end position="848"/>
    </location>
</feature>
<dbReference type="GO" id="GO:0006883">
    <property type="term" value="P:intracellular sodium ion homeostasis"/>
    <property type="evidence" value="ECO:0007669"/>
    <property type="project" value="TreeGrafter"/>
</dbReference>
<dbReference type="FunFam" id="3.40.1110.10:FF:000053">
    <property type="entry name" value="Cation-transporting ATPase, E1-E2 family"/>
    <property type="match status" value="1"/>
</dbReference>
<dbReference type="GO" id="GO:1902600">
    <property type="term" value="P:proton transmembrane transport"/>
    <property type="evidence" value="ECO:0007669"/>
    <property type="project" value="TreeGrafter"/>
</dbReference>
<keyword evidence="9" id="KW-0479">Metal-binding</keyword>
<evidence type="ECO:0000259" key="20">
    <source>
        <dbReference type="SMART" id="SM00831"/>
    </source>
</evidence>
<dbReference type="Gene3D" id="3.40.1110.10">
    <property type="entry name" value="Calcium-transporting ATPase, cytoplasmic domain N"/>
    <property type="match status" value="1"/>
</dbReference>
<dbReference type="InterPro" id="IPR004014">
    <property type="entry name" value="ATPase_P-typ_cation-transptr_N"/>
</dbReference>
<dbReference type="FunFam" id="2.70.150.10:FF:000016">
    <property type="entry name" value="Calcium-transporting P-type ATPase putative"/>
    <property type="match status" value="1"/>
</dbReference>
<evidence type="ECO:0000256" key="15">
    <source>
        <dbReference type="ARBA" id="ARBA00023065"/>
    </source>
</evidence>
<proteinExistence type="inferred from homology"/>
<name>A0A1I3B1E8_9LACT</name>
<evidence type="ECO:0000256" key="6">
    <source>
        <dbReference type="ARBA" id="ARBA00022553"/>
    </source>
</evidence>
<dbReference type="GO" id="GO:0016887">
    <property type="term" value="F:ATP hydrolysis activity"/>
    <property type="evidence" value="ECO:0007669"/>
    <property type="project" value="InterPro"/>
</dbReference>
<dbReference type="InterPro" id="IPR018303">
    <property type="entry name" value="ATPase_P-typ_P_site"/>
</dbReference>
<comment type="catalytic activity">
    <reaction evidence="17">
        <text>Ca(2+)(in) + ATP + H2O = Ca(2+)(out) + ADP + phosphate + H(+)</text>
        <dbReference type="Rhea" id="RHEA:18105"/>
        <dbReference type="ChEBI" id="CHEBI:15377"/>
        <dbReference type="ChEBI" id="CHEBI:15378"/>
        <dbReference type="ChEBI" id="CHEBI:29108"/>
        <dbReference type="ChEBI" id="CHEBI:30616"/>
        <dbReference type="ChEBI" id="CHEBI:43474"/>
        <dbReference type="ChEBI" id="CHEBI:456216"/>
        <dbReference type="EC" id="7.2.2.10"/>
    </reaction>
</comment>
<dbReference type="InterPro" id="IPR001757">
    <property type="entry name" value="P_typ_ATPase"/>
</dbReference>
<dbReference type="EMBL" id="FOQE01000003">
    <property type="protein sequence ID" value="SFH56137.1"/>
    <property type="molecule type" value="Genomic_DNA"/>
</dbReference>
<keyword evidence="7" id="KW-0109">Calcium transport</keyword>
<dbReference type="PRINTS" id="PR00119">
    <property type="entry name" value="CATATPASE"/>
</dbReference>
<evidence type="ECO:0000256" key="3">
    <source>
        <dbReference type="ARBA" id="ARBA00012790"/>
    </source>
</evidence>
<dbReference type="SFLD" id="SFLDG00002">
    <property type="entry name" value="C1.7:_P-type_atpase_like"/>
    <property type="match status" value="1"/>
</dbReference>
<keyword evidence="16 19" id="KW-0472">Membrane</keyword>
<dbReference type="GO" id="GO:0005524">
    <property type="term" value="F:ATP binding"/>
    <property type="evidence" value="ECO:0007669"/>
    <property type="project" value="UniProtKB-KW"/>
</dbReference>
<dbReference type="NCBIfam" id="TIGR01494">
    <property type="entry name" value="ATPase_P-type"/>
    <property type="match status" value="2"/>
</dbReference>
<dbReference type="Gene3D" id="2.70.150.10">
    <property type="entry name" value="Calcium-transporting ATPase, cytoplasmic transduction domain A"/>
    <property type="match status" value="1"/>
</dbReference>
<keyword evidence="6" id="KW-0597">Phosphoprotein</keyword>
<keyword evidence="10" id="KW-0547">Nucleotide-binding</keyword>
<dbReference type="CDD" id="cd02089">
    <property type="entry name" value="P-type_ATPase_Ca_prok"/>
    <property type="match status" value="1"/>
</dbReference>
<evidence type="ECO:0000313" key="21">
    <source>
        <dbReference type="EMBL" id="SFH56137.1"/>
    </source>
</evidence>